<proteinExistence type="predicted"/>
<dbReference type="NCBIfam" id="TIGR02605">
    <property type="entry name" value="CxxC_CxxC_SSSS"/>
    <property type="match status" value="1"/>
</dbReference>
<dbReference type="PANTHER" id="PTHR34404:SF2">
    <property type="entry name" value="CONSERVED SERINE RICH PROTEIN"/>
    <property type="match status" value="1"/>
</dbReference>
<evidence type="ECO:0000256" key="1">
    <source>
        <dbReference type="SAM" id="MobiDB-lite"/>
    </source>
</evidence>
<organism evidence="3">
    <name type="scientific">marine sediment metagenome</name>
    <dbReference type="NCBI Taxonomy" id="412755"/>
    <lineage>
        <taxon>unclassified sequences</taxon>
        <taxon>metagenomes</taxon>
        <taxon>ecological metagenomes</taxon>
    </lineage>
</organism>
<feature type="domain" description="Putative regulatory protein FmdB zinc ribbon" evidence="2">
    <location>
        <begin position="1"/>
        <end position="37"/>
    </location>
</feature>
<dbReference type="EMBL" id="LAZR01006567">
    <property type="protein sequence ID" value="KKM91214.1"/>
    <property type="molecule type" value="Genomic_DNA"/>
</dbReference>
<evidence type="ECO:0000313" key="3">
    <source>
        <dbReference type="EMBL" id="KKM91214.1"/>
    </source>
</evidence>
<dbReference type="InterPro" id="IPR013429">
    <property type="entry name" value="Regulatory_FmdB_Zinc_ribbon"/>
</dbReference>
<dbReference type="PANTHER" id="PTHR34404">
    <property type="entry name" value="REGULATORY PROTEIN, FMDB FAMILY"/>
    <property type="match status" value="1"/>
</dbReference>
<dbReference type="AlphaFoldDB" id="A0A0F9L8K8"/>
<name>A0A0F9L8K8_9ZZZZ</name>
<evidence type="ECO:0000259" key="2">
    <source>
        <dbReference type="SMART" id="SM00834"/>
    </source>
</evidence>
<dbReference type="SMART" id="SM00834">
    <property type="entry name" value="CxxC_CXXC_SSSS"/>
    <property type="match status" value="1"/>
</dbReference>
<protein>
    <recommendedName>
        <fullName evidence="2">Putative regulatory protein FmdB zinc ribbon domain-containing protein</fullName>
    </recommendedName>
</protein>
<accession>A0A0F9L8K8</accession>
<sequence>MPIYEYKCGKCKKIAEVIQKTDDPAPLCHGAMKRLVSNTSFILKGTGWYATDYKDKKKPKPSTDKKPSTGKKV</sequence>
<reference evidence="3" key="1">
    <citation type="journal article" date="2015" name="Nature">
        <title>Complex archaea that bridge the gap between prokaryotes and eukaryotes.</title>
        <authorList>
            <person name="Spang A."/>
            <person name="Saw J.H."/>
            <person name="Jorgensen S.L."/>
            <person name="Zaremba-Niedzwiedzka K."/>
            <person name="Martijn J."/>
            <person name="Lind A.E."/>
            <person name="van Eijk R."/>
            <person name="Schleper C."/>
            <person name="Guy L."/>
            <person name="Ettema T.J."/>
        </authorList>
    </citation>
    <scope>NUCLEOTIDE SEQUENCE</scope>
</reference>
<comment type="caution">
    <text evidence="3">The sequence shown here is derived from an EMBL/GenBank/DDBJ whole genome shotgun (WGS) entry which is preliminary data.</text>
</comment>
<feature type="region of interest" description="Disordered" evidence="1">
    <location>
        <begin position="52"/>
        <end position="73"/>
    </location>
</feature>
<dbReference type="Pfam" id="PF09723">
    <property type="entry name" value="Zn_ribbon_8"/>
    <property type="match status" value="1"/>
</dbReference>
<gene>
    <name evidence="3" type="ORF">LCGC14_1230770</name>
</gene>